<evidence type="ECO:0000313" key="8">
    <source>
        <dbReference type="EMBL" id="KLD66117.1"/>
    </source>
</evidence>
<feature type="transmembrane region" description="Helical" evidence="6">
    <location>
        <begin position="318"/>
        <end position="336"/>
    </location>
</feature>
<dbReference type="PROSITE" id="PS50850">
    <property type="entry name" value="MFS"/>
    <property type="match status" value="1"/>
</dbReference>
<feature type="transmembrane region" description="Helical" evidence="6">
    <location>
        <begin position="251"/>
        <end position="276"/>
    </location>
</feature>
<feature type="transmembrane region" description="Helical" evidence="6">
    <location>
        <begin position="20"/>
        <end position="36"/>
    </location>
</feature>
<dbReference type="InterPro" id="IPR011701">
    <property type="entry name" value="MFS"/>
</dbReference>
<keyword evidence="4 6" id="KW-1133">Transmembrane helix</keyword>
<comment type="caution">
    <text evidence="8">The sequence shown here is derived from an EMBL/GenBank/DDBJ whole genome shotgun (WGS) entry which is preliminary data.</text>
</comment>
<evidence type="ECO:0000313" key="9">
    <source>
        <dbReference type="Proteomes" id="UP000035481"/>
    </source>
</evidence>
<proteinExistence type="predicted"/>
<dbReference type="Gene3D" id="1.20.1250.20">
    <property type="entry name" value="MFS general substrate transporter like domains"/>
    <property type="match status" value="2"/>
</dbReference>
<dbReference type="InterPro" id="IPR036259">
    <property type="entry name" value="MFS_trans_sf"/>
</dbReference>
<name>A0A0G9HEQ4_9GAMM</name>
<keyword evidence="2" id="KW-1003">Cell membrane</keyword>
<evidence type="ECO:0000256" key="1">
    <source>
        <dbReference type="ARBA" id="ARBA00004429"/>
    </source>
</evidence>
<dbReference type="Pfam" id="PF07690">
    <property type="entry name" value="MFS_1"/>
    <property type="match status" value="1"/>
</dbReference>
<dbReference type="STRING" id="1440762.Y882_00060"/>
<feature type="transmembrane region" description="Helical" evidence="6">
    <location>
        <begin position="342"/>
        <end position="364"/>
    </location>
</feature>
<feature type="transmembrane region" description="Helical" evidence="6">
    <location>
        <begin position="112"/>
        <end position="129"/>
    </location>
</feature>
<comment type="subcellular location">
    <subcellularLocation>
        <location evidence="1">Cell inner membrane</location>
        <topology evidence="1">Multi-pass membrane protein</topology>
    </subcellularLocation>
</comment>
<organism evidence="8 9">
    <name type="scientific">Dyella japonica DSM 16301</name>
    <dbReference type="NCBI Taxonomy" id="1440762"/>
    <lineage>
        <taxon>Bacteria</taxon>
        <taxon>Pseudomonadati</taxon>
        <taxon>Pseudomonadota</taxon>
        <taxon>Gammaproteobacteria</taxon>
        <taxon>Lysobacterales</taxon>
        <taxon>Rhodanobacteraceae</taxon>
        <taxon>Dyella</taxon>
    </lineage>
</organism>
<feature type="transmembrane region" description="Helical" evidence="6">
    <location>
        <begin position="402"/>
        <end position="420"/>
    </location>
</feature>
<dbReference type="SUPFAM" id="SSF103473">
    <property type="entry name" value="MFS general substrate transporter"/>
    <property type="match status" value="1"/>
</dbReference>
<keyword evidence="5 6" id="KW-0472">Membrane</keyword>
<gene>
    <name evidence="8" type="ORF">Y882_00060</name>
</gene>
<dbReference type="NCBIfam" id="TIGR00885">
    <property type="entry name" value="fucP"/>
    <property type="match status" value="1"/>
</dbReference>
<dbReference type="OrthoDB" id="9795150at2"/>
<keyword evidence="3 6" id="KW-0812">Transmembrane</keyword>
<dbReference type="PATRIC" id="fig|1440762.4.peg.11"/>
<dbReference type="EMBL" id="JPLA01000001">
    <property type="protein sequence ID" value="KLD66117.1"/>
    <property type="molecule type" value="Genomic_DNA"/>
</dbReference>
<feature type="transmembrane region" description="Helical" evidence="6">
    <location>
        <begin position="376"/>
        <end position="396"/>
    </location>
</feature>
<dbReference type="GO" id="GO:0005886">
    <property type="term" value="C:plasma membrane"/>
    <property type="evidence" value="ECO:0007669"/>
    <property type="project" value="UniProtKB-SubCell"/>
</dbReference>
<evidence type="ECO:0000256" key="6">
    <source>
        <dbReference type="SAM" id="Phobius"/>
    </source>
</evidence>
<dbReference type="InterPro" id="IPR020846">
    <property type="entry name" value="MFS_dom"/>
</dbReference>
<dbReference type="GO" id="GO:0015535">
    <property type="term" value="F:fucose:proton symporter activity"/>
    <property type="evidence" value="ECO:0007669"/>
    <property type="project" value="InterPro"/>
</dbReference>
<accession>A0A0G9HEQ4</accession>
<dbReference type="CDD" id="cd17394">
    <property type="entry name" value="MFS_FucP_like"/>
    <property type="match status" value="1"/>
</dbReference>
<dbReference type="InterPro" id="IPR005275">
    <property type="entry name" value="Lfuc_symporter_FucP"/>
</dbReference>
<feature type="transmembrane region" description="Helical" evidence="6">
    <location>
        <begin position="204"/>
        <end position="230"/>
    </location>
</feature>
<evidence type="ECO:0000259" key="7">
    <source>
        <dbReference type="PROSITE" id="PS50850"/>
    </source>
</evidence>
<feature type="transmembrane region" description="Helical" evidence="6">
    <location>
        <begin position="288"/>
        <end position="306"/>
    </location>
</feature>
<evidence type="ECO:0000256" key="3">
    <source>
        <dbReference type="ARBA" id="ARBA00022692"/>
    </source>
</evidence>
<evidence type="ECO:0000256" key="2">
    <source>
        <dbReference type="ARBA" id="ARBA00022475"/>
    </source>
</evidence>
<evidence type="ECO:0000256" key="4">
    <source>
        <dbReference type="ARBA" id="ARBA00022989"/>
    </source>
</evidence>
<dbReference type="PANTHER" id="PTHR43702:SF11">
    <property type="entry name" value="L-FUCOSE-PROTON SYMPORTER"/>
    <property type="match status" value="1"/>
</dbReference>
<dbReference type="InterPro" id="IPR050375">
    <property type="entry name" value="MFS_TsgA-like"/>
</dbReference>
<dbReference type="AlphaFoldDB" id="A0A0G9HEQ4"/>
<feature type="domain" description="Major facilitator superfamily (MFS) profile" evidence="7">
    <location>
        <begin position="22"/>
        <end position="428"/>
    </location>
</feature>
<evidence type="ECO:0000256" key="5">
    <source>
        <dbReference type="ARBA" id="ARBA00023136"/>
    </source>
</evidence>
<sequence length="433" mass="45874">MHPQAAPNTAGGRFRERVPLLPLVLIVSLFFLWGVANNLNDVLVAQFKKTFTLTDFQAALVQGAFYLGYFVVALPAGAYMRRYGYKSAVVLGLCLYGAGALLFWPAAALATYGMFLAALFVIACGLAFLETSANPYVTLLGPASSAAARLNLAQAFNPLGSIAGVLIGQQFIFTGVQHTPAELAAMTADAREAFMKSEAAAVQMPYLVIGLGVIFWAVLILMTRFPAVALRKEGAAIERGVLRHLLRDGRFLGAVAAQFFYVGAQVAVFSHLIRYAEAAMPGTADKTAATYVTAGLVCFMVGRFAGAVLMKRLKAARVLAVFALANVLLMAMAALAPGRGGVYAVVASSFFMSVMYPTIFALGVEGRSDDERKFGAALLVMAIVGGAVLTATMGVVSDRIGIAHAMLVPAVCFVAIFLFAQQHWQRAMASVPA</sequence>
<feature type="transmembrane region" description="Helical" evidence="6">
    <location>
        <begin position="56"/>
        <end position="76"/>
    </location>
</feature>
<feature type="transmembrane region" description="Helical" evidence="6">
    <location>
        <begin position="150"/>
        <end position="173"/>
    </location>
</feature>
<reference evidence="8 9" key="1">
    <citation type="journal article" date="2015" name="Antonie Van Leeuwenhoek">
        <title>A phylogenomic and molecular marker based taxonomic framework for the order Xanthomonadales: proposal to transfer the families Algiphilaceae and Solimonadaceae to the order Nevskiales ord. nov. and to create a new family within the order Xanthomonadales, the family Rhodanobacteraceae fam. nov., containing the genus Rhodanobacter and its closest relatives.</title>
        <authorList>
            <person name="Naushad S."/>
            <person name="Adeolu M."/>
            <person name="Wong S."/>
            <person name="Sohail M."/>
            <person name="Schellhorn H.E."/>
            <person name="Gupta R.S."/>
        </authorList>
    </citation>
    <scope>NUCLEOTIDE SEQUENCE [LARGE SCALE GENOMIC DNA]</scope>
    <source>
        <strain evidence="8 9">DSM 16301</strain>
    </source>
</reference>
<dbReference type="PANTHER" id="PTHR43702">
    <property type="entry name" value="L-FUCOSE-PROTON SYMPORTER"/>
    <property type="match status" value="1"/>
</dbReference>
<protein>
    <submittedName>
        <fullName evidence="8">Fucose permease</fullName>
    </submittedName>
</protein>
<dbReference type="RefSeq" id="WP_046969826.1">
    <property type="nucleotide sequence ID" value="NZ_JPLA01000001.1"/>
</dbReference>
<feature type="transmembrane region" description="Helical" evidence="6">
    <location>
        <begin position="88"/>
        <end position="106"/>
    </location>
</feature>
<dbReference type="Proteomes" id="UP000035481">
    <property type="component" value="Unassembled WGS sequence"/>
</dbReference>